<accession>A0ABW8K8C6</accession>
<dbReference type="InterPro" id="IPR051908">
    <property type="entry name" value="Ribosomal_N-acetyltransferase"/>
</dbReference>
<feature type="domain" description="N-acetyltransferase" evidence="1">
    <location>
        <begin position="18"/>
        <end position="187"/>
    </location>
</feature>
<proteinExistence type="predicted"/>
<gene>
    <name evidence="2" type="ORF">ISS97_17840</name>
</gene>
<dbReference type="PANTHER" id="PTHR43441">
    <property type="entry name" value="RIBOSOMAL-PROTEIN-SERINE ACETYLTRANSFERASE"/>
    <property type="match status" value="1"/>
</dbReference>
<dbReference type="InterPro" id="IPR016181">
    <property type="entry name" value="Acyl_CoA_acyltransferase"/>
</dbReference>
<protein>
    <submittedName>
        <fullName evidence="2">GNAT family N-acetyltransferase</fullName>
    </submittedName>
</protein>
<dbReference type="Pfam" id="PF13302">
    <property type="entry name" value="Acetyltransf_3"/>
    <property type="match status" value="1"/>
</dbReference>
<evidence type="ECO:0000313" key="2">
    <source>
        <dbReference type="EMBL" id="MFK2919137.1"/>
    </source>
</evidence>
<name>A0ABW8K8C6_9GAMM</name>
<dbReference type="Gene3D" id="3.40.630.30">
    <property type="match status" value="1"/>
</dbReference>
<dbReference type="RefSeq" id="WP_379983237.1">
    <property type="nucleotide sequence ID" value="NZ_JADIKD010000012.1"/>
</dbReference>
<dbReference type="PROSITE" id="PS51186">
    <property type="entry name" value="GNAT"/>
    <property type="match status" value="1"/>
</dbReference>
<dbReference type="Proteomes" id="UP001620408">
    <property type="component" value="Unassembled WGS sequence"/>
</dbReference>
<evidence type="ECO:0000313" key="3">
    <source>
        <dbReference type="Proteomes" id="UP001620408"/>
    </source>
</evidence>
<dbReference type="PANTHER" id="PTHR43441:SF10">
    <property type="entry name" value="ACETYLTRANSFERASE"/>
    <property type="match status" value="1"/>
</dbReference>
<organism evidence="2 3">
    <name type="scientific">Dyella koreensis</name>
    <dbReference type="NCBI Taxonomy" id="311235"/>
    <lineage>
        <taxon>Bacteria</taxon>
        <taxon>Pseudomonadati</taxon>
        <taxon>Pseudomonadota</taxon>
        <taxon>Gammaproteobacteria</taxon>
        <taxon>Lysobacterales</taxon>
        <taxon>Rhodanobacteraceae</taxon>
        <taxon>Dyella</taxon>
    </lineage>
</organism>
<keyword evidence="3" id="KW-1185">Reference proteome</keyword>
<dbReference type="SUPFAM" id="SSF55729">
    <property type="entry name" value="Acyl-CoA N-acyltransferases (Nat)"/>
    <property type="match status" value="1"/>
</dbReference>
<reference evidence="2 3" key="1">
    <citation type="submission" date="2020-10" db="EMBL/GenBank/DDBJ databases">
        <title>Phylogeny of dyella-like bacteria.</title>
        <authorList>
            <person name="Fu J."/>
        </authorList>
    </citation>
    <scope>NUCLEOTIDE SEQUENCE [LARGE SCALE GENOMIC DNA]</scope>
    <source>
        <strain evidence="2 3">BB4</strain>
    </source>
</reference>
<dbReference type="EMBL" id="JADIKD010000012">
    <property type="protein sequence ID" value="MFK2919137.1"/>
    <property type="molecule type" value="Genomic_DNA"/>
</dbReference>
<sequence>MSGEENHWPSFPLPGTSVVLRPWQPGDADALFEAASESVESVGRWLPWCHAGYAREESEAWVAHAQAGWQQGELFAFALFDTESHAVVGGMGLNQFDRQHRSANLGYWVRGTRQGKGFAARAVPIVARFGFETLGLVRVEIVCAEQNLASRRCAEKAGAVYEGVARHRLVIGDTPVDAAVYGLIPPDLAQVAQS</sequence>
<dbReference type="InterPro" id="IPR000182">
    <property type="entry name" value="GNAT_dom"/>
</dbReference>
<comment type="caution">
    <text evidence="2">The sequence shown here is derived from an EMBL/GenBank/DDBJ whole genome shotgun (WGS) entry which is preliminary data.</text>
</comment>
<evidence type="ECO:0000259" key="1">
    <source>
        <dbReference type="PROSITE" id="PS51186"/>
    </source>
</evidence>